<proteinExistence type="predicted"/>
<dbReference type="AlphaFoldDB" id="A0A2Y9HLQ3"/>
<dbReference type="GeneID" id="110584652"/>
<dbReference type="STRING" id="29088.A0A2Y9HLQ3"/>
<dbReference type="KEGG" id="nsu:110584652"/>
<sequence length="138" mass="15163">MAWRWPQAWWVHREQRAWDLALRTWEPMGLSGLCAQARAEAAFIPGNCPPLPCSPSAASVQSPSGPTSTEVLRFVQDAETGCWRQPPDTSGHTRNRSAWPPRASVEALVHAQAALADRARAGTWNQPFLLPLCGSPHC</sequence>
<evidence type="ECO:0000313" key="1">
    <source>
        <dbReference type="Proteomes" id="UP000248481"/>
    </source>
</evidence>
<reference evidence="2" key="1">
    <citation type="submission" date="2025-08" db="UniProtKB">
        <authorList>
            <consortium name="RefSeq"/>
        </authorList>
    </citation>
    <scope>IDENTIFICATION</scope>
    <source>
        <tissue evidence="2">Blood</tissue>
    </source>
</reference>
<organism evidence="1 2">
    <name type="scientific">Neomonachus schauinslandi</name>
    <name type="common">Hawaiian monk seal</name>
    <name type="synonym">Monachus schauinslandi</name>
    <dbReference type="NCBI Taxonomy" id="29088"/>
    <lineage>
        <taxon>Eukaryota</taxon>
        <taxon>Metazoa</taxon>
        <taxon>Chordata</taxon>
        <taxon>Craniata</taxon>
        <taxon>Vertebrata</taxon>
        <taxon>Euteleostomi</taxon>
        <taxon>Mammalia</taxon>
        <taxon>Eutheria</taxon>
        <taxon>Laurasiatheria</taxon>
        <taxon>Carnivora</taxon>
        <taxon>Caniformia</taxon>
        <taxon>Pinnipedia</taxon>
        <taxon>Phocidae</taxon>
        <taxon>Monachinae</taxon>
        <taxon>Monachini</taxon>
        <taxon>Neomonachus</taxon>
    </lineage>
</organism>
<protein>
    <submittedName>
        <fullName evidence="2">NACHT, LRR and PYD domains-containing protein 1</fullName>
    </submittedName>
</protein>
<dbReference type="InParanoid" id="A0A2Y9HLQ3"/>
<dbReference type="CTD" id="22861"/>
<dbReference type="RefSeq" id="XP_021550464.1">
    <property type="nucleotide sequence ID" value="XM_021694789.1"/>
</dbReference>
<name>A0A2Y9HLQ3_NEOSC</name>
<evidence type="ECO:0000313" key="2">
    <source>
        <dbReference type="RefSeq" id="XP_021550464.1"/>
    </source>
</evidence>
<accession>A0A2Y9HLQ3</accession>
<dbReference type="Proteomes" id="UP000248481">
    <property type="component" value="Chromosome 15"/>
</dbReference>
<gene>
    <name evidence="2" type="primary">NLRP1</name>
</gene>
<keyword evidence="1" id="KW-1185">Reference proteome</keyword>